<dbReference type="Proteomes" id="UP000183924">
    <property type="component" value="Unassembled WGS sequence"/>
</dbReference>
<proteinExistence type="predicted"/>
<sequence length="757" mass="85142">MDEQVSIERKEPREVGVTFEIGRTSSSSRSLVRQISLSGPGSEGEKSLLKKNPVWFVSSKAKTPVFNACLSSLDEVVATPSFNVSVIESACDQDCKFFDDINKSKYVGYIDAGLASLGLFAVSIGIYVIKYCKLREIERTSHYFYFSRLFKADEEAIKKKMGEIVQESNEIKKCITYEHLCAAAYFYPPDIPKIACWRRRFFAFGKEKKQLKALNNFLKENSKKEMLDMLHKKITEKVCQLLNKSQANKFKISLYKNNWIISLTNGYAGNFFKHVESLINHNSRTTLEKNKAKKNKKFIPPILAALGQASFIYWILMFIFCFIPAAPVITTALISILPLIFALCTALPLLLFLNIKNVLEINNTNKNMTEAAINEQDKHMIEKKLVDLNKQTIFLKYLENKEANSTIELKNSPLMTDLKTVLKNRRFNKYHARCVAFLDGCFLPLFAGWLFLDGTKVILTYALCPAAVPLASFTPIGLLATAIIAGVILIMGISYGIYSAYKANQVHEVRFNDLQVKIKALQDKVPTKKILNKSLRDYDRVLRRFSDEQPLWTNLKKGLSRFIIIIKRLGTGSLVFRLVIWSPITAAVAASTMVLPTFFPIILMIGTAIGACALASWYLYAYNLESKAAQAGRIVEHLVQSEQLAWIDKQLPAILSEECLNLHESNSKNLTVAPEKIVNCKKEDMLTECLQDNISSTAESINSAGVNAMTTQTETAIQKNNSNSSLHGGLFANISPYIENRNQNSDIEPDLSRIVCS</sequence>
<accession>A0A1J8P3H6</accession>
<feature type="transmembrane region" description="Helical" evidence="1">
    <location>
        <begin position="601"/>
        <end position="620"/>
    </location>
</feature>
<gene>
    <name evidence="2" type="ORF">A1D18_05470</name>
</gene>
<feature type="transmembrane region" description="Helical" evidence="1">
    <location>
        <begin position="106"/>
        <end position="129"/>
    </location>
</feature>
<feature type="transmembrane region" description="Helical" evidence="1">
    <location>
        <begin position="574"/>
        <end position="595"/>
    </location>
</feature>
<feature type="transmembrane region" description="Helical" evidence="1">
    <location>
        <begin position="298"/>
        <end position="326"/>
    </location>
</feature>
<feature type="transmembrane region" description="Helical" evidence="1">
    <location>
        <begin position="332"/>
        <end position="353"/>
    </location>
</feature>
<feature type="transmembrane region" description="Helical" evidence="1">
    <location>
        <begin position="432"/>
        <end position="452"/>
    </location>
</feature>
<name>A0A1J8P3H6_9COXI</name>
<keyword evidence="1" id="KW-0812">Transmembrane</keyword>
<evidence type="ECO:0000313" key="2">
    <source>
        <dbReference type="EMBL" id="OIZ94292.1"/>
    </source>
</evidence>
<protein>
    <submittedName>
        <fullName evidence="2">Uncharacterized protein</fullName>
    </submittedName>
</protein>
<dbReference type="EMBL" id="LUKY01000033">
    <property type="protein sequence ID" value="OIZ94292.1"/>
    <property type="molecule type" value="Genomic_DNA"/>
</dbReference>
<organism evidence="2 3">
    <name type="scientific">Candidatus Rickettsiella isopodorum</name>
    <dbReference type="NCBI Taxonomy" id="1225476"/>
    <lineage>
        <taxon>Bacteria</taxon>
        <taxon>Pseudomonadati</taxon>
        <taxon>Pseudomonadota</taxon>
        <taxon>Gammaproteobacteria</taxon>
        <taxon>Legionellales</taxon>
        <taxon>Coxiellaceae</taxon>
        <taxon>Rickettsiella</taxon>
    </lineage>
</organism>
<keyword evidence="1" id="KW-1133">Transmembrane helix</keyword>
<dbReference type="OrthoDB" id="5659890at2"/>
<keyword evidence="1" id="KW-0472">Membrane</keyword>
<evidence type="ECO:0000313" key="3">
    <source>
        <dbReference type="Proteomes" id="UP000183924"/>
    </source>
</evidence>
<feature type="transmembrane region" description="Helical" evidence="1">
    <location>
        <begin position="472"/>
        <end position="498"/>
    </location>
</feature>
<comment type="caution">
    <text evidence="2">The sequence shown here is derived from an EMBL/GenBank/DDBJ whole genome shotgun (WGS) entry which is preliminary data.</text>
</comment>
<dbReference type="RefSeq" id="WP_071662784.1">
    <property type="nucleotide sequence ID" value="NZ_LUKY01000033.1"/>
</dbReference>
<evidence type="ECO:0000256" key="1">
    <source>
        <dbReference type="SAM" id="Phobius"/>
    </source>
</evidence>
<dbReference type="AlphaFoldDB" id="A0A1J8P3H6"/>
<keyword evidence="3" id="KW-1185">Reference proteome</keyword>
<reference evidence="2 3" key="1">
    <citation type="submission" date="2016-03" db="EMBL/GenBank/DDBJ databases">
        <title>Comparative genomics of Rickettsiella.</title>
        <authorList>
            <person name="Chandler C."/>
            <person name="Wang Y."/>
        </authorList>
    </citation>
    <scope>NUCLEOTIDE SEQUENCE [LARGE SCALE GENOMIC DNA]</scope>
    <source>
        <strain evidence="2 3">RCFS May 2013</strain>
    </source>
</reference>